<name>A0A131YJP6_RHIAP</name>
<protein>
    <submittedName>
        <fullName evidence="2">Uncharacterized protein</fullName>
    </submittedName>
</protein>
<feature type="region of interest" description="Disordered" evidence="1">
    <location>
        <begin position="205"/>
        <end position="278"/>
    </location>
</feature>
<reference evidence="2" key="1">
    <citation type="journal article" date="2016" name="Ticks Tick Borne Dis.">
        <title>De novo assembly and annotation of the salivary gland transcriptome of Rhipicephalus appendiculatus male and female ticks during blood feeding.</title>
        <authorList>
            <person name="de Castro M.H."/>
            <person name="de Klerk D."/>
            <person name="Pienaar R."/>
            <person name="Latif A.A."/>
            <person name="Rees D.J."/>
            <person name="Mans B.J."/>
        </authorList>
    </citation>
    <scope>NUCLEOTIDE SEQUENCE</scope>
    <source>
        <tissue evidence="2">Salivary glands</tissue>
    </source>
</reference>
<evidence type="ECO:0000313" key="2">
    <source>
        <dbReference type="EMBL" id="JAP78286.1"/>
    </source>
</evidence>
<dbReference type="EMBL" id="GEDV01010271">
    <property type="protein sequence ID" value="JAP78286.1"/>
    <property type="molecule type" value="Transcribed_RNA"/>
</dbReference>
<organism evidence="2">
    <name type="scientific">Rhipicephalus appendiculatus</name>
    <name type="common">Brown ear tick</name>
    <dbReference type="NCBI Taxonomy" id="34631"/>
    <lineage>
        <taxon>Eukaryota</taxon>
        <taxon>Metazoa</taxon>
        <taxon>Ecdysozoa</taxon>
        <taxon>Arthropoda</taxon>
        <taxon>Chelicerata</taxon>
        <taxon>Arachnida</taxon>
        <taxon>Acari</taxon>
        <taxon>Parasitiformes</taxon>
        <taxon>Ixodida</taxon>
        <taxon>Ixodoidea</taxon>
        <taxon>Ixodidae</taxon>
        <taxon>Rhipicephalinae</taxon>
        <taxon>Rhipicephalus</taxon>
        <taxon>Rhipicephalus</taxon>
    </lineage>
</organism>
<feature type="region of interest" description="Disordered" evidence="1">
    <location>
        <begin position="415"/>
        <end position="442"/>
    </location>
</feature>
<feature type="region of interest" description="Disordered" evidence="1">
    <location>
        <begin position="299"/>
        <end position="329"/>
    </location>
</feature>
<accession>A0A131YJP6</accession>
<sequence>MEKGHLQICEELGVYAGSAKTREAILEVMEEEDVTFDEAEELWELITDIRLEAKQREMFERAIEQRKREARLLRRTELLESLECELSERESDYKLETYKWWDARKQLRVFQIGEDVVSFLADFEEACEKQEVSRDYWLQRLIQLLPQNVGCVVERMFDSGNRNFDEAKKALFGHIATGRLVDCESLDDEALRIAREEEALGVAREEQALRMTRDNEARQGEQGADFEGQTKGAIHSRDRSRGMEGETSEGEPASLESVGCTVLSEEQTPRNDPEDQLVEPPGVLAFNVESSVLVSTSAEAVTVPRRPERKRRRRKRKANAKHRSCHKRAEVGKRQALGSQKAHRNVRPQIVKRPTGKRLKLKPEIPKKHAGSPKLRVPLRSRLGFKRVAKQRMSKKCRLRSGRLVSFPSVQTRRRSKARCRVHGTNDKSRTPPWRKGNLTGRHTMGKRNCRYACLSEFGARRTKVTATECFGQVSSLSLRQDLTPRKLWNARPPRARLKGCRIQMSTV</sequence>
<feature type="compositionally biased region" description="Basic and acidic residues" evidence="1">
    <location>
        <begin position="235"/>
        <end position="244"/>
    </location>
</feature>
<feature type="compositionally biased region" description="Basic residues" evidence="1">
    <location>
        <begin position="307"/>
        <end position="326"/>
    </location>
</feature>
<dbReference type="AlphaFoldDB" id="A0A131YJP6"/>
<evidence type="ECO:0000256" key="1">
    <source>
        <dbReference type="SAM" id="MobiDB-lite"/>
    </source>
</evidence>
<proteinExistence type="predicted"/>
<feature type="compositionally biased region" description="Basic and acidic residues" evidence="1">
    <location>
        <begin position="205"/>
        <end position="219"/>
    </location>
</feature>